<sequence>MMTLPSSSSVRKAMFGVKRGKRAREEEEDEDESEEQPSTEERSSPDQRIPSPDNEKNSHDQQHQKQMSPAKMAQMLLHYQNKVRSCKRLLSTLKREKERDFACVVDQLALLEGRLRREQRDIQEQLSHRDNLVQAQRLEIERLSRDNERLFRDNRRLAHKVKKYAIAVGDDNGEKRERRVKFSRLDSIEDEDEDECNSCNNIGDHPLPNTHLETGASGHFENVLDTGVIPTSISGSNSQYQAESTNSYVTYSHYQSLETINRDSQAIVESYQDTYHELPGYISIPNRVLHKPPIAEKPKGLGRNLYKKSQSNVFMNIERPSVLSSRHIHTVEEESQDEESEETYTAGSSASEHSSPEATLKSATPKVNHLEMNLEDRLDPTYSFSSSNLLLHSPPSDSSLELHTSEVSNVKSYIMDEHEVTSGYNSDAVSDHDYENIRFGSLAGINNDGNHPQTKESNNNNVLSEKEEEYNSSEIFNSIEREQSLVDLNEDQSYYSRNSGFGATLQTDELKVMPEDRQIEEEAHNQTGDESQVTSILRDQSDVSCSPTASDEEVSKIMDSNISARSQQSITHSLDDNHMSANFEEFNLDSLELEKEEHSKICDESFMAEYNRENQSVEKENNKQEKEKENLPVFENERVAVAYQNIVRPPMSPVGGGGGQYEKFLEATGLSQKSILTPTRSLINHRSVVKPRDVKARNKLLRNSLTNFNALQEAP</sequence>
<feature type="coiled-coil region" evidence="1">
    <location>
        <begin position="133"/>
        <end position="160"/>
    </location>
</feature>
<dbReference type="EMBL" id="CAXKWB010008819">
    <property type="protein sequence ID" value="CAL4092594.1"/>
    <property type="molecule type" value="Genomic_DNA"/>
</dbReference>
<evidence type="ECO:0000256" key="1">
    <source>
        <dbReference type="SAM" id="Coils"/>
    </source>
</evidence>
<feature type="region of interest" description="Disordered" evidence="2">
    <location>
        <begin position="1"/>
        <end position="68"/>
    </location>
</feature>
<gene>
    <name evidence="3" type="ORF">MNOR_LOCUS14619</name>
</gene>
<accession>A0AAV2QLW4</accession>
<reference evidence="3 4" key="1">
    <citation type="submission" date="2024-05" db="EMBL/GenBank/DDBJ databases">
        <authorList>
            <person name="Wallberg A."/>
        </authorList>
    </citation>
    <scope>NUCLEOTIDE SEQUENCE [LARGE SCALE GENOMIC DNA]</scope>
</reference>
<comment type="caution">
    <text evidence="3">The sequence shown here is derived from an EMBL/GenBank/DDBJ whole genome shotgun (WGS) entry which is preliminary data.</text>
</comment>
<feature type="compositionally biased region" description="Acidic residues" evidence="2">
    <location>
        <begin position="333"/>
        <end position="342"/>
    </location>
</feature>
<feature type="compositionally biased region" description="Basic and acidic residues" evidence="2">
    <location>
        <begin position="53"/>
        <end position="63"/>
    </location>
</feature>
<evidence type="ECO:0000256" key="2">
    <source>
        <dbReference type="SAM" id="MobiDB-lite"/>
    </source>
</evidence>
<feature type="coiled-coil region" evidence="1">
    <location>
        <begin position="607"/>
        <end position="637"/>
    </location>
</feature>
<evidence type="ECO:0000313" key="4">
    <source>
        <dbReference type="Proteomes" id="UP001497623"/>
    </source>
</evidence>
<evidence type="ECO:0000313" key="3">
    <source>
        <dbReference type="EMBL" id="CAL4092594.1"/>
    </source>
</evidence>
<feature type="region of interest" description="Disordered" evidence="2">
    <location>
        <begin position="520"/>
        <end position="551"/>
    </location>
</feature>
<proteinExistence type="predicted"/>
<feature type="compositionally biased region" description="Acidic residues" evidence="2">
    <location>
        <begin position="26"/>
        <end position="38"/>
    </location>
</feature>
<name>A0AAV2QLW4_MEGNR</name>
<feature type="compositionally biased region" description="Polar residues" evidence="2">
    <location>
        <begin position="525"/>
        <end position="549"/>
    </location>
</feature>
<feature type="region of interest" description="Disordered" evidence="2">
    <location>
        <begin position="445"/>
        <end position="469"/>
    </location>
</feature>
<dbReference type="AlphaFoldDB" id="A0AAV2QLW4"/>
<keyword evidence="1" id="KW-0175">Coiled coil</keyword>
<feature type="compositionally biased region" description="Polar residues" evidence="2">
    <location>
        <begin position="447"/>
        <end position="463"/>
    </location>
</feature>
<protein>
    <recommendedName>
        <fullName evidence="5">Lebercilin</fullName>
    </recommendedName>
</protein>
<keyword evidence="4" id="KW-1185">Reference proteome</keyword>
<organism evidence="3 4">
    <name type="scientific">Meganyctiphanes norvegica</name>
    <name type="common">Northern krill</name>
    <name type="synonym">Thysanopoda norvegica</name>
    <dbReference type="NCBI Taxonomy" id="48144"/>
    <lineage>
        <taxon>Eukaryota</taxon>
        <taxon>Metazoa</taxon>
        <taxon>Ecdysozoa</taxon>
        <taxon>Arthropoda</taxon>
        <taxon>Crustacea</taxon>
        <taxon>Multicrustacea</taxon>
        <taxon>Malacostraca</taxon>
        <taxon>Eumalacostraca</taxon>
        <taxon>Eucarida</taxon>
        <taxon>Euphausiacea</taxon>
        <taxon>Euphausiidae</taxon>
        <taxon>Meganyctiphanes</taxon>
    </lineage>
</organism>
<feature type="compositionally biased region" description="Polar residues" evidence="2">
    <location>
        <begin position="1"/>
        <end position="10"/>
    </location>
</feature>
<feature type="region of interest" description="Disordered" evidence="2">
    <location>
        <begin position="325"/>
        <end position="363"/>
    </location>
</feature>
<evidence type="ECO:0008006" key="5">
    <source>
        <dbReference type="Google" id="ProtNLM"/>
    </source>
</evidence>
<dbReference type="Proteomes" id="UP001497623">
    <property type="component" value="Unassembled WGS sequence"/>
</dbReference>
<feature type="compositionally biased region" description="Polar residues" evidence="2">
    <location>
        <begin position="343"/>
        <end position="357"/>
    </location>
</feature>